<reference evidence="3 4" key="1">
    <citation type="submission" date="2020-04" db="EMBL/GenBank/DDBJ databases">
        <title>MicrobeNet Type strains.</title>
        <authorList>
            <person name="Nicholson A.C."/>
        </authorList>
    </citation>
    <scope>NUCLEOTIDE SEQUENCE [LARGE SCALE GENOMIC DNA]</scope>
    <source>
        <strain evidence="3 4">ATCC BAA-14</strain>
    </source>
</reference>
<dbReference type="RefSeq" id="WP_006369400.1">
    <property type="nucleotide sequence ID" value="NZ_CP085887.1"/>
</dbReference>
<keyword evidence="2" id="KW-0812">Transmembrane</keyword>
<feature type="region of interest" description="Disordered" evidence="1">
    <location>
        <begin position="499"/>
        <end position="520"/>
    </location>
</feature>
<sequence>MNATAAQQITPDGITPDGITPDGITPDGIYHQVWQATGFDATSMPEPGASIVVAGAVGSAIDDLLAACAAVAPDLPISATGSGLGTGGIGSGLMVLDPSSDLDADEVELFVRLRTEVGTVALVCTGIDAFWEWPRRLRAQRAVLDPAEELPVFAVSAAAALAGAVDESGLTDLVAWMHEGQMRPIEQRIEQARLAACVTALDRRIRDDHLSSAATVHTDPDDLMRRRRTLVATRDRGRTDRLAAVRAGVAGVRTATIADAQTGFRALLAAANRRCAHATPGELATHLTWLDAEIAQVNARVDAVLDDRLEAVGATALLGVDGDEPGRGAGPAGQAVSAVRRAPPTGRRGAEDALMVLIGASTGVGVGRLIVSPMAAVDTLQWISMPLTLVIGVAVAFWVIRIRRAAARRTDLRSFSAEVLTEARGRLEQRIASRSTEAESRLAGQITRHHERRVRQVAADVAEIDASLRRLRAGQPSGATAESARLAGLRHTVATRLAEATRTKARAETTTAPAVTRSEQ</sequence>
<evidence type="ECO:0000313" key="3">
    <source>
        <dbReference type="EMBL" id="NKY00738.1"/>
    </source>
</evidence>
<feature type="compositionally biased region" description="Polar residues" evidence="1">
    <location>
        <begin position="1"/>
        <end position="10"/>
    </location>
</feature>
<protein>
    <submittedName>
        <fullName evidence="3">Uncharacterized protein</fullName>
    </submittedName>
</protein>
<accession>A0A846WGY0</accession>
<organism evidence="3 4">
    <name type="scientific">Gordonia polyisoprenivorans</name>
    <dbReference type="NCBI Taxonomy" id="84595"/>
    <lineage>
        <taxon>Bacteria</taxon>
        <taxon>Bacillati</taxon>
        <taxon>Actinomycetota</taxon>
        <taxon>Actinomycetes</taxon>
        <taxon>Mycobacteriales</taxon>
        <taxon>Gordoniaceae</taxon>
        <taxon>Gordonia</taxon>
    </lineage>
</organism>
<feature type="region of interest" description="Disordered" evidence="1">
    <location>
        <begin position="323"/>
        <end position="344"/>
    </location>
</feature>
<feature type="transmembrane region" description="Helical" evidence="2">
    <location>
        <begin position="382"/>
        <end position="400"/>
    </location>
</feature>
<name>A0A846WGY0_9ACTN</name>
<keyword evidence="2" id="KW-0472">Membrane</keyword>
<dbReference type="AlphaFoldDB" id="A0A846WGY0"/>
<evidence type="ECO:0000256" key="2">
    <source>
        <dbReference type="SAM" id="Phobius"/>
    </source>
</evidence>
<gene>
    <name evidence="3" type="ORF">HGA05_04050</name>
</gene>
<feature type="region of interest" description="Disordered" evidence="1">
    <location>
        <begin position="1"/>
        <end position="22"/>
    </location>
</feature>
<keyword evidence="2" id="KW-1133">Transmembrane helix</keyword>
<dbReference type="Proteomes" id="UP000563898">
    <property type="component" value="Unassembled WGS sequence"/>
</dbReference>
<feature type="transmembrane region" description="Helical" evidence="2">
    <location>
        <begin position="353"/>
        <end position="376"/>
    </location>
</feature>
<proteinExistence type="predicted"/>
<comment type="caution">
    <text evidence="3">The sequence shown here is derived from an EMBL/GenBank/DDBJ whole genome shotgun (WGS) entry which is preliminary data.</text>
</comment>
<evidence type="ECO:0000313" key="4">
    <source>
        <dbReference type="Proteomes" id="UP000563898"/>
    </source>
</evidence>
<evidence type="ECO:0000256" key="1">
    <source>
        <dbReference type="SAM" id="MobiDB-lite"/>
    </source>
</evidence>
<dbReference type="EMBL" id="JAAXPC010000002">
    <property type="protein sequence ID" value="NKY00738.1"/>
    <property type="molecule type" value="Genomic_DNA"/>
</dbReference>